<dbReference type="Proteomes" id="UP000265566">
    <property type="component" value="Chromosome 4"/>
</dbReference>
<evidence type="ECO:0000313" key="1">
    <source>
        <dbReference type="EMBL" id="RHN62910.1"/>
    </source>
</evidence>
<name>A0A396IBE4_MEDTR</name>
<sequence>MNVIRPIGYSGTKLPIWNPPVERMVMVEQDTGEFTRGIEVGPIDCGVPSMRVLHKRLEGWVQRSQMGKVRWIL</sequence>
<proteinExistence type="predicted"/>
<accession>A0A396IBE4</accession>
<protein>
    <submittedName>
        <fullName evidence="1">Uncharacterized protein</fullName>
    </submittedName>
</protein>
<gene>
    <name evidence="1" type="ORF">MtrunA17_Chr4g0052591</name>
</gene>
<dbReference type="EMBL" id="PSQE01000004">
    <property type="protein sequence ID" value="RHN62910.1"/>
    <property type="molecule type" value="Genomic_DNA"/>
</dbReference>
<reference evidence="1" key="1">
    <citation type="journal article" date="2018" name="Nat. Plants">
        <title>Whole-genome landscape of Medicago truncatula symbiotic genes.</title>
        <authorList>
            <person name="Pecrix Y."/>
            <person name="Gamas P."/>
            <person name="Carrere S."/>
        </authorList>
    </citation>
    <scope>NUCLEOTIDE SEQUENCE</scope>
    <source>
        <tissue evidence="1">Leaves</tissue>
    </source>
</reference>
<dbReference type="Gramene" id="rna25546">
    <property type="protein sequence ID" value="RHN62910.1"/>
    <property type="gene ID" value="gene25546"/>
</dbReference>
<organism evidence="1">
    <name type="scientific">Medicago truncatula</name>
    <name type="common">Barrel medic</name>
    <name type="synonym">Medicago tribuloides</name>
    <dbReference type="NCBI Taxonomy" id="3880"/>
    <lineage>
        <taxon>Eukaryota</taxon>
        <taxon>Viridiplantae</taxon>
        <taxon>Streptophyta</taxon>
        <taxon>Embryophyta</taxon>
        <taxon>Tracheophyta</taxon>
        <taxon>Spermatophyta</taxon>
        <taxon>Magnoliopsida</taxon>
        <taxon>eudicotyledons</taxon>
        <taxon>Gunneridae</taxon>
        <taxon>Pentapetalae</taxon>
        <taxon>rosids</taxon>
        <taxon>fabids</taxon>
        <taxon>Fabales</taxon>
        <taxon>Fabaceae</taxon>
        <taxon>Papilionoideae</taxon>
        <taxon>50 kb inversion clade</taxon>
        <taxon>NPAAA clade</taxon>
        <taxon>Hologalegina</taxon>
        <taxon>IRL clade</taxon>
        <taxon>Trifolieae</taxon>
        <taxon>Medicago</taxon>
    </lineage>
</organism>
<comment type="caution">
    <text evidence="1">The sequence shown here is derived from an EMBL/GenBank/DDBJ whole genome shotgun (WGS) entry which is preliminary data.</text>
</comment>
<dbReference type="AlphaFoldDB" id="A0A396IBE4"/>